<dbReference type="SUPFAM" id="SSF54928">
    <property type="entry name" value="RNA-binding domain, RBD"/>
    <property type="match status" value="1"/>
</dbReference>
<dbReference type="PANTHER" id="PTHR21527:SF6">
    <property type="entry name" value="NUCLEOPORIN NUP35"/>
    <property type="match status" value="1"/>
</dbReference>
<evidence type="ECO:0000313" key="11">
    <source>
        <dbReference type="EMBL" id="KAF8880244.1"/>
    </source>
</evidence>
<keyword evidence="2 8" id="KW-0813">Transport</keyword>
<comment type="subcellular location">
    <subcellularLocation>
        <location evidence="1">Nucleus</location>
        <location evidence="1">Nuclear pore complex</location>
    </subcellularLocation>
</comment>
<keyword evidence="3 8" id="KW-0509">mRNA transport</keyword>
<dbReference type="Pfam" id="PF05172">
    <property type="entry name" value="RRM_Nup35"/>
    <property type="match status" value="1"/>
</dbReference>
<keyword evidence="7 8" id="KW-0539">Nucleus</keyword>
<feature type="compositionally biased region" description="Low complexity" evidence="9">
    <location>
        <begin position="132"/>
        <end position="141"/>
    </location>
</feature>
<dbReference type="GO" id="GO:0006607">
    <property type="term" value="P:NLS-bearing protein import into nucleus"/>
    <property type="evidence" value="ECO:0007669"/>
    <property type="project" value="TreeGrafter"/>
</dbReference>
<dbReference type="EMBL" id="JADNYJ010000142">
    <property type="protein sequence ID" value="KAF8880244.1"/>
    <property type="molecule type" value="Genomic_DNA"/>
</dbReference>
<accession>A0A9P5NDR7</accession>
<evidence type="ECO:0000256" key="1">
    <source>
        <dbReference type="ARBA" id="ARBA00004567"/>
    </source>
</evidence>
<evidence type="ECO:0000256" key="6">
    <source>
        <dbReference type="ARBA" id="ARBA00023132"/>
    </source>
</evidence>
<dbReference type="PROSITE" id="PS51472">
    <property type="entry name" value="RRM_NUP35"/>
    <property type="match status" value="1"/>
</dbReference>
<dbReference type="GO" id="GO:0006999">
    <property type="term" value="P:nuclear pore organization"/>
    <property type="evidence" value="ECO:0007669"/>
    <property type="project" value="TreeGrafter"/>
</dbReference>
<reference evidence="11" key="1">
    <citation type="submission" date="2020-11" db="EMBL/GenBank/DDBJ databases">
        <authorList>
            <consortium name="DOE Joint Genome Institute"/>
            <person name="Ahrendt S."/>
            <person name="Riley R."/>
            <person name="Andreopoulos W."/>
            <person name="LaButti K."/>
            <person name="Pangilinan J."/>
            <person name="Ruiz-duenas F.J."/>
            <person name="Barrasa J.M."/>
            <person name="Sanchez-Garcia M."/>
            <person name="Camarero S."/>
            <person name="Miyauchi S."/>
            <person name="Serrano A."/>
            <person name="Linde D."/>
            <person name="Babiker R."/>
            <person name="Drula E."/>
            <person name="Ayuso-Fernandez I."/>
            <person name="Pacheco R."/>
            <person name="Padilla G."/>
            <person name="Ferreira P."/>
            <person name="Barriuso J."/>
            <person name="Kellner H."/>
            <person name="Castanera R."/>
            <person name="Alfaro M."/>
            <person name="Ramirez L."/>
            <person name="Pisabarro A.G."/>
            <person name="Kuo A."/>
            <person name="Tritt A."/>
            <person name="Lipzen A."/>
            <person name="He G."/>
            <person name="Yan M."/>
            <person name="Ng V."/>
            <person name="Cullen D."/>
            <person name="Martin F."/>
            <person name="Rosso M.-N."/>
            <person name="Henrissat B."/>
            <person name="Hibbett D."/>
            <person name="Martinez A.T."/>
            <person name="Grigoriev I.V."/>
        </authorList>
    </citation>
    <scope>NUCLEOTIDE SEQUENCE</scope>
    <source>
        <strain evidence="11">AH 44721</strain>
    </source>
</reference>
<evidence type="ECO:0000256" key="8">
    <source>
        <dbReference type="PROSITE-ProRule" id="PRU00804"/>
    </source>
</evidence>
<dbReference type="InterPro" id="IPR012677">
    <property type="entry name" value="Nucleotide-bd_a/b_plait_sf"/>
</dbReference>
<keyword evidence="6 8" id="KW-0906">Nuclear pore complex</keyword>
<dbReference type="InterPro" id="IPR007846">
    <property type="entry name" value="RRM_NUP35_dom"/>
</dbReference>
<dbReference type="GO" id="GO:0044615">
    <property type="term" value="C:nuclear pore nuclear basket"/>
    <property type="evidence" value="ECO:0007669"/>
    <property type="project" value="TreeGrafter"/>
</dbReference>
<dbReference type="GO" id="GO:0044613">
    <property type="term" value="C:nuclear pore central transport channel"/>
    <property type="evidence" value="ECO:0007669"/>
    <property type="project" value="TreeGrafter"/>
</dbReference>
<dbReference type="GO" id="GO:0005543">
    <property type="term" value="F:phospholipid binding"/>
    <property type="evidence" value="ECO:0007669"/>
    <property type="project" value="TreeGrafter"/>
</dbReference>
<dbReference type="InterPro" id="IPR035979">
    <property type="entry name" value="RBD_domain_sf"/>
</dbReference>
<feature type="domain" description="RRM Nup35-type" evidence="10">
    <location>
        <begin position="142"/>
        <end position="223"/>
    </location>
</feature>
<feature type="region of interest" description="Disordered" evidence="9">
    <location>
        <begin position="328"/>
        <end position="350"/>
    </location>
</feature>
<keyword evidence="5" id="KW-0811">Translocation</keyword>
<evidence type="ECO:0000256" key="3">
    <source>
        <dbReference type="ARBA" id="ARBA00022816"/>
    </source>
</evidence>
<feature type="region of interest" description="Disordered" evidence="9">
    <location>
        <begin position="1"/>
        <end position="63"/>
    </location>
</feature>
<feature type="region of interest" description="Disordered" evidence="9">
    <location>
        <begin position="263"/>
        <end position="285"/>
    </location>
</feature>
<evidence type="ECO:0000256" key="5">
    <source>
        <dbReference type="ARBA" id="ARBA00023010"/>
    </source>
</evidence>
<dbReference type="OrthoDB" id="3365060at2759"/>
<dbReference type="Proteomes" id="UP000724874">
    <property type="component" value="Unassembled WGS sequence"/>
</dbReference>
<dbReference type="PANTHER" id="PTHR21527">
    <property type="entry name" value="NUCLEOPORIN NUP35"/>
    <property type="match status" value="1"/>
</dbReference>
<dbReference type="Gene3D" id="3.30.70.330">
    <property type="match status" value="1"/>
</dbReference>
<evidence type="ECO:0000313" key="12">
    <source>
        <dbReference type="Proteomes" id="UP000724874"/>
    </source>
</evidence>
<organism evidence="11 12">
    <name type="scientific">Gymnopilus junonius</name>
    <name type="common">Spectacular rustgill mushroom</name>
    <name type="synonym">Gymnopilus spectabilis subsp. junonius</name>
    <dbReference type="NCBI Taxonomy" id="109634"/>
    <lineage>
        <taxon>Eukaryota</taxon>
        <taxon>Fungi</taxon>
        <taxon>Dikarya</taxon>
        <taxon>Basidiomycota</taxon>
        <taxon>Agaricomycotina</taxon>
        <taxon>Agaricomycetes</taxon>
        <taxon>Agaricomycetidae</taxon>
        <taxon>Agaricales</taxon>
        <taxon>Agaricineae</taxon>
        <taxon>Hymenogastraceae</taxon>
        <taxon>Gymnopilus</taxon>
    </lineage>
</organism>
<feature type="region of interest" description="Disordered" evidence="9">
    <location>
        <begin position="116"/>
        <end position="141"/>
    </location>
</feature>
<evidence type="ECO:0000256" key="7">
    <source>
        <dbReference type="ARBA" id="ARBA00023242"/>
    </source>
</evidence>
<protein>
    <recommendedName>
        <fullName evidence="10">RRM Nup35-type domain-containing protein</fullName>
    </recommendedName>
</protein>
<sequence length="362" mass="38634">MSSTTTTHHSPNLNNWGSTSTSGPLSSSFSDSLSQSRSHYQSGYLMSSTQSNGSQRADEVPVVKTKAKMNQILSRSTTEFGMDSMFQSSRQNLPDEDAPPTSSVFDLPDEISMEASPSISSLGTSAIYPRRSTTTPSAPQQPTQPLYVIVFGYPVDKYSLTVEYFKFIGQTSEPQESTELVNCFRIGYHDPGDALRAVRKNGEVISGTFMIGVKWADPAQAEALLRQQPIIRSQFATSTSQPQNITSPLDTQNVMAVDYPDSFSPSYSTSRPAHHHTMSTPTPVGTPIKLAPSGAAFRRAPAVSSGPKPATPQHGPVWGTGLLSTPVGGSGGTGTTTAAPNAMQTSPSKGLVGQMSDLIFGW</sequence>
<evidence type="ECO:0000256" key="9">
    <source>
        <dbReference type="SAM" id="MobiDB-lite"/>
    </source>
</evidence>
<proteinExistence type="predicted"/>
<gene>
    <name evidence="11" type="ORF">CPB84DRAFT_1751484</name>
</gene>
<dbReference type="GO" id="GO:0051028">
    <property type="term" value="P:mRNA transport"/>
    <property type="evidence" value="ECO:0007669"/>
    <property type="project" value="UniProtKB-UniRule"/>
</dbReference>
<dbReference type="AlphaFoldDB" id="A0A9P5NDR7"/>
<keyword evidence="12" id="KW-1185">Reference proteome</keyword>
<keyword evidence="4" id="KW-0653">Protein transport</keyword>
<evidence type="ECO:0000256" key="4">
    <source>
        <dbReference type="ARBA" id="ARBA00022927"/>
    </source>
</evidence>
<feature type="compositionally biased region" description="Polar residues" evidence="9">
    <location>
        <begin position="39"/>
        <end position="55"/>
    </location>
</feature>
<dbReference type="GO" id="GO:0017056">
    <property type="term" value="F:structural constituent of nuclear pore"/>
    <property type="evidence" value="ECO:0007669"/>
    <property type="project" value="TreeGrafter"/>
</dbReference>
<dbReference type="GO" id="GO:0003676">
    <property type="term" value="F:nucleic acid binding"/>
    <property type="evidence" value="ECO:0007669"/>
    <property type="project" value="InterPro"/>
</dbReference>
<name>A0A9P5NDR7_GYMJU</name>
<evidence type="ECO:0000259" key="10">
    <source>
        <dbReference type="PROSITE" id="PS51472"/>
    </source>
</evidence>
<feature type="compositionally biased region" description="Polar residues" evidence="9">
    <location>
        <begin position="1"/>
        <end position="17"/>
    </location>
</feature>
<evidence type="ECO:0000256" key="2">
    <source>
        <dbReference type="ARBA" id="ARBA00022448"/>
    </source>
</evidence>
<feature type="compositionally biased region" description="Low complexity" evidence="9">
    <location>
        <begin position="18"/>
        <end position="38"/>
    </location>
</feature>
<comment type="caution">
    <text evidence="11">The sequence shown here is derived from an EMBL/GenBank/DDBJ whole genome shotgun (WGS) entry which is preliminary data.</text>
</comment>